<sequence>MWRTWKRMMESLRSELDSKNTDFLDCLKEFMKSKHNLHKQLKAMIKKAKIIFRINFQKNGSVEPSVLML</sequence>
<evidence type="ECO:0000313" key="1">
    <source>
        <dbReference type="EMBL" id="KAL3391312.1"/>
    </source>
</evidence>
<dbReference type="Proteomes" id="UP001627154">
    <property type="component" value="Unassembled WGS sequence"/>
</dbReference>
<dbReference type="EMBL" id="JBJJXI010000111">
    <property type="protein sequence ID" value="KAL3391312.1"/>
    <property type="molecule type" value="Genomic_DNA"/>
</dbReference>
<evidence type="ECO:0000313" key="2">
    <source>
        <dbReference type="Proteomes" id="UP001627154"/>
    </source>
</evidence>
<reference evidence="1 2" key="1">
    <citation type="journal article" date="2024" name="bioRxiv">
        <title>A reference genome for Trichogramma kaykai: A tiny desert-dwelling parasitoid wasp with competing sex-ratio distorters.</title>
        <authorList>
            <person name="Culotta J."/>
            <person name="Lindsey A.R."/>
        </authorList>
    </citation>
    <scope>NUCLEOTIDE SEQUENCE [LARGE SCALE GENOMIC DNA]</scope>
    <source>
        <strain evidence="1 2">KSX58</strain>
    </source>
</reference>
<dbReference type="AlphaFoldDB" id="A0ABD2WDX5"/>
<keyword evidence="2" id="KW-1185">Reference proteome</keyword>
<name>A0ABD2WDX5_9HYME</name>
<accession>A0ABD2WDX5</accession>
<proteinExistence type="predicted"/>
<protein>
    <submittedName>
        <fullName evidence="1">Uncharacterized protein</fullName>
    </submittedName>
</protein>
<comment type="caution">
    <text evidence="1">The sequence shown here is derived from an EMBL/GenBank/DDBJ whole genome shotgun (WGS) entry which is preliminary data.</text>
</comment>
<gene>
    <name evidence="1" type="ORF">TKK_014036</name>
</gene>
<organism evidence="1 2">
    <name type="scientific">Trichogramma kaykai</name>
    <dbReference type="NCBI Taxonomy" id="54128"/>
    <lineage>
        <taxon>Eukaryota</taxon>
        <taxon>Metazoa</taxon>
        <taxon>Ecdysozoa</taxon>
        <taxon>Arthropoda</taxon>
        <taxon>Hexapoda</taxon>
        <taxon>Insecta</taxon>
        <taxon>Pterygota</taxon>
        <taxon>Neoptera</taxon>
        <taxon>Endopterygota</taxon>
        <taxon>Hymenoptera</taxon>
        <taxon>Apocrita</taxon>
        <taxon>Proctotrupomorpha</taxon>
        <taxon>Chalcidoidea</taxon>
        <taxon>Trichogrammatidae</taxon>
        <taxon>Trichogramma</taxon>
    </lineage>
</organism>